<dbReference type="InterPro" id="IPR001763">
    <property type="entry name" value="Rhodanese-like_dom"/>
</dbReference>
<dbReference type="PROSITE" id="PS50206">
    <property type="entry name" value="RHODANESE_3"/>
    <property type="match status" value="1"/>
</dbReference>
<dbReference type="GO" id="GO:0016740">
    <property type="term" value="F:transferase activity"/>
    <property type="evidence" value="ECO:0007669"/>
    <property type="project" value="UniProtKB-KW"/>
</dbReference>
<feature type="domain" description="Rhodanese" evidence="1">
    <location>
        <begin position="21"/>
        <end position="117"/>
    </location>
</feature>
<evidence type="ECO:0000313" key="4">
    <source>
        <dbReference type="Proteomes" id="UP000050471"/>
    </source>
</evidence>
<dbReference type="PANTHER" id="PTHR43031">
    <property type="entry name" value="FAD-DEPENDENT OXIDOREDUCTASE"/>
    <property type="match status" value="1"/>
</dbReference>
<dbReference type="Proteomes" id="UP000050471">
    <property type="component" value="Unassembled WGS sequence"/>
</dbReference>
<dbReference type="GeneID" id="75103160"/>
<dbReference type="OrthoDB" id="9807812at2"/>
<dbReference type="Gene3D" id="3.40.250.10">
    <property type="entry name" value="Rhodanese-like domain"/>
    <property type="match status" value="1"/>
</dbReference>
<keyword evidence="2" id="KW-0808">Transferase</keyword>
<evidence type="ECO:0000313" key="3">
    <source>
        <dbReference type="EMBL" id="UWP94149.1"/>
    </source>
</evidence>
<evidence type="ECO:0000313" key="2">
    <source>
        <dbReference type="EMBL" id="KPN62265.1"/>
    </source>
</evidence>
<organism evidence="2 4">
    <name type="scientific">Aliiroseovarius crassostreae</name>
    <dbReference type="NCBI Taxonomy" id="154981"/>
    <lineage>
        <taxon>Bacteria</taxon>
        <taxon>Pseudomonadati</taxon>
        <taxon>Pseudomonadota</taxon>
        <taxon>Alphaproteobacteria</taxon>
        <taxon>Rhodobacterales</taxon>
        <taxon>Paracoccaceae</taxon>
        <taxon>Aliiroseovarius</taxon>
    </lineage>
</organism>
<dbReference type="EMBL" id="LKBA01000019">
    <property type="protein sequence ID" value="KPN62265.1"/>
    <property type="molecule type" value="Genomic_DNA"/>
</dbReference>
<evidence type="ECO:0000259" key="1">
    <source>
        <dbReference type="PROSITE" id="PS50206"/>
    </source>
</evidence>
<dbReference type="Pfam" id="PF00581">
    <property type="entry name" value="Rhodanese"/>
    <property type="match status" value="1"/>
</dbReference>
<dbReference type="InterPro" id="IPR036873">
    <property type="entry name" value="Rhodanese-like_dom_sf"/>
</dbReference>
<reference evidence="2 4" key="1">
    <citation type="submission" date="2015-09" db="EMBL/GenBank/DDBJ databases">
        <title>Draft genome sequence of Aliiroseovarius crassostreae CV919-312TSm, the causative agent of Roseovarius Oyster Disease (formerly Juvenile Oyster Disease).</title>
        <authorList>
            <person name="Kessner L."/>
            <person name="Spinard E."/>
            <person name="Nelson D."/>
        </authorList>
    </citation>
    <scope>NUCLEOTIDE SEQUENCE [LARGE SCALE GENOMIC DNA]</scope>
    <source>
        <strain evidence="2 4">CV919-312</strain>
    </source>
</reference>
<dbReference type="STRING" id="154981.AKJ29_08410"/>
<dbReference type="EMBL" id="CP080776">
    <property type="protein sequence ID" value="UWP94149.1"/>
    <property type="molecule type" value="Genomic_DNA"/>
</dbReference>
<keyword evidence="4" id="KW-1185">Reference proteome</keyword>
<dbReference type="InterPro" id="IPR050229">
    <property type="entry name" value="GlpE_sulfurtransferase"/>
</dbReference>
<reference evidence="3" key="2">
    <citation type="submission" date="2021-08" db="EMBL/GenBank/DDBJ databases">
        <authorList>
            <person name="Nwanade C."/>
            <person name="Wang M."/>
            <person name="Masoudi A."/>
            <person name="Yu Z."/>
            <person name="Liu J."/>
        </authorList>
    </citation>
    <scope>NUCLEOTIDE SEQUENCE</scope>
    <source>
        <strain evidence="3">S056</strain>
    </source>
</reference>
<protein>
    <submittedName>
        <fullName evidence="2">Sulfurtransferase</fullName>
    </submittedName>
</protein>
<sequence length="117" mass="12395">MFGFMMGGAKMAPQDAVRKAKAGEITVIDVRDAGEVQMTGKAKGALVVPLSVMPFQCDPKGPDFNKAIDPSKPVALYCASGARSAMGIRILKKLGYDEVYNIGGLGHWHQAGGEVTR</sequence>
<dbReference type="SUPFAM" id="SSF52821">
    <property type="entry name" value="Rhodanese/Cell cycle control phosphatase"/>
    <property type="match status" value="1"/>
</dbReference>
<gene>
    <name evidence="2" type="ORF">AKJ29_08410</name>
    <name evidence="3" type="ORF">K3X48_07700</name>
</gene>
<proteinExistence type="predicted"/>
<dbReference type="SMART" id="SM00450">
    <property type="entry name" value="RHOD"/>
    <property type="match status" value="1"/>
</dbReference>
<dbReference type="Proteomes" id="UP001057991">
    <property type="component" value="Chromosome"/>
</dbReference>
<name>A0A0P7ITU3_9RHOB</name>
<accession>A0A0P7ITU3</accession>
<dbReference type="PANTHER" id="PTHR43031:SF1">
    <property type="entry name" value="PYRIDINE NUCLEOTIDE-DISULPHIDE OXIDOREDUCTASE"/>
    <property type="match status" value="1"/>
</dbReference>
<dbReference type="RefSeq" id="WP_055191797.1">
    <property type="nucleotide sequence ID" value="NZ_CP080772.1"/>
</dbReference>
<dbReference type="AlphaFoldDB" id="A0A0P7ITU3"/>